<dbReference type="Proteomes" id="UP000703269">
    <property type="component" value="Unassembled WGS sequence"/>
</dbReference>
<feature type="signal peptide" evidence="2">
    <location>
        <begin position="1"/>
        <end position="21"/>
    </location>
</feature>
<keyword evidence="2" id="KW-0732">Signal</keyword>
<sequence length="326" mass="33693">MISSVVGVSSVLLALAGGALSQGTNANCSAKFDWASNDRQQDICLITAYLRSACLADPTDAYVNALPGPTYYYVQPTLPDKCTCSMVYYNTISACALCQGGETTPWSGYITNCTSDEVTKAGFPDNIPLGTDVPAWAYLDVSLTDNFNVTQALDYSQLNGTFVEGQTPTSSALPSSTSSSVFFSSSAATNSAATSAPAESTTAPAVTSSSHKSNAGAIAGGVVGGVAGVALIAFALLFWQRRRTHTAKPGMAIHDAEPTLIGQMSPPVSPGPIQTGSVGRLYNPDDPTTFPKTHGAPDMGYAYGRDSSVMSTGMTHPTGYTGAAEL</sequence>
<gene>
    <name evidence="3" type="ORF">PsYK624_106690</name>
</gene>
<proteinExistence type="predicted"/>
<accession>A0A9P3GHP7</accession>
<dbReference type="OrthoDB" id="2757266at2759"/>
<dbReference type="EMBL" id="BPQB01000040">
    <property type="protein sequence ID" value="GJE94499.1"/>
    <property type="molecule type" value="Genomic_DNA"/>
</dbReference>
<evidence type="ECO:0000313" key="3">
    <source>
        <dbReference type="EMBL" id="GJE94499.1"/>
    </source>
</evidence>
<keyword evidence="4" id="KW-1185">Reference proteome</keyword>
<keyword evidence="1" id="KW-0812">Transmembrane</keyword>
<organism evidence="3 4">
    <name type="scientific">Phanerochaete sordida</name>
    <dbReference type="NCBI Taxonomy" id="48140"/>
    <lineage>
        <taxon>Eukaryota</taxon>
        <taxon>Fungi</taxon>
        <taxon>Dikarya</taxon>
        <taxon>Basidiomycota</taxon>
        <taxon>Agaricomycotina</taxon>
        <taxon>Agaricomycetes</taxon>
        <taxon>Polyporales</taxon>
        <taxon>Phanerochaetaceae</taxon>
        <taxon>Phanerochaete</taxon>
    </lineage>
</organism>
<feature type="transmembrane region" description="Helical" evidence="1">
    <location>
        <begin position="217"/>
        <end position="239"/>
    </location>
</feature>
<protein>
    <recommendedName>
        <fullName evidence="5">Transmembrane protein</fullName>
    </recommendedName>
</protein>
<evidence type="ECO:0000313" key="4">
    <source>
        <dbReference type="Proteomes" id="UP000703269"/>
    </source>
</evidence>
<evidence type="ECO:0000256" key="1">
    <source>
        <dbReference type="SAM" id="Phobius"/>
    </source>
</evidence>
<evidence type="ECO:0000256" key="2">
    <source>
        <dbReference type="SAM" id="SignalP"/>
    </source>
</evidence>
<keyword evidence="1" id="KW-0472">Membrane</keyword>
<comment type="caution">
    <text evidence="3">The sequence shown here is derived from an EMBL/GenBank/DDBJ whole genome shotgun (WGS) entry which is preliminary data.</text>
</comment>
<name>A0A9P3GHP7_9APHY</name>
<keyword evidence="1" id="KW-1133">Transmembrane helix</keyword>
<dbReference type="AlphaFoldDB" id="A0A9P3GHP7"/>
<reference evidence="3 4" key="1">
    <citation type="submission" date="2021-08" db="EMBL/GenBank/DDBJ databases">
        <title>Draft Genome Sequence of Phanerochaete sordida strain YK-624.</title>
        <authorList>
            <person name="Mori T."/>
            <person name="Dohra H."/>
            <person name="Suzuki T."/>
            <person name="Kawagishi H."/>
            <person name="Hirai H."/>
        </authorList>
    </citation>
    <scope>NUCLEOTIDE SEQUENCE [LARGE SCALE GENOMIC DNA]</scope>
    <source>
        <strain evidence="3 4">YK-624</strain>
    </source>
</reference>
<evidence type="ECO:0008006" key="5">
    <source>
        <dbReference type="Google" id="ProtNLM"/>
    </source>
</evidence>
<feature type="chain" id="PRO_5040415304" description="Transmembrane protein" evidence="2">
    <location>
        <begin position="22"/>
        <end position="326"/>
    </location>
</feature>